<feature type="chain" id="PRO_5030029327" evidence="1">
    <location>
        <begin position="19"/>
        <end position="240"/>
    </location>
</feature>
<proteinExistence type="predicted"/>
<dbReference type="InterPro" id="IPR038706">
    <property type="entry name" value="Type_VI_SciN-like_sf"/>
</dbReference>
<keyword evidence="1" id="KW-0732">Signal</keyword>
<dbReference type="EMBL" id="FOAJ01000018">
    <property type="protein sequence ID" value="SEL93975.1"/>
    <property type="molecule type" value="Genomic_DNA"/>
</dbReference>
<feature type="signal peptide" evidence="1">
    <location>
        <begin position="1"/>
        <end position="18"/>
    </location>
</feature>
<gene>
    <name evidence="2" type="ORF">SAMN05192542_11873</name>
</gene>
<dbReference type="Pfam" id="PF12790">
    <property type="entry name" value="T6SS-SciN"/>
    <property type="match status" value="1"/>
</dbReference>
<sequence length="240" mass="24978">MPAWIHSRLKPFVSRASAAVLLACACSACSMFGGNSRKDAMSALNWDFAADAVMLEIAASPDLNRDEGQAHTLLLGIYEASDAASFRKLAANPLAVFQSMESGSAGPGFTQFARYVVSPGQHSMLILDRAQNTHFIGIVAAYAQAGKAVPTRLFDVPVVMSTRGWLTTTYAAAPGPLALRLDLGAQGIVNAGPLAKTPTAAQLQAAEPLAGGGKELKLGSGGDCVDCLSQLNTTLRKLGD</sequence>
<dbReference type="NCBIfam" id="TIGR03352">
    <property type="entry name" value="VI_chp_3"/>
    <property type="match status" value="1"/>
</dbReference>
<dbReference type="Proteomes" id="UP000199120">
    <property type="component" value="Unassembled WGS sequence"/>
</dbReference>
<evidence type="ECO:0000313" key="2">
    <source>
        <dbReference type="EMBL" id="SEL93975.1"/>
    </source>
</evidence>
<evidence type="ECO:0000256" key="1">
    <source>
        <dbReference type="SAM" id="SignalP"/>
    </source>
</evidence>
<reference evidence="3" key="1">
    <citation type="submission" date="2016-10" db="EMBL/GenBank/DDBJ databases">
        <authorList>
            <person name="Varghese N."/>
            <person name="Submissions S."/>
        </authorList>
    </citation>
    <scope>NUCLEOTIDE SEQUENCE [LARGE SCALE GENOMIC DNA]</scope>
    <source>
        <strain evidence="3">LMG 26416</strain>
    </source>
</reference>
<evidence type="ECO:0000313" key="3">
    <source>
        <dbReference type="Proteomes" id="UP000199120"/>
    </source>
</evidence>
<accession>A0A1H7UBB9</accession>
<dbReference type="STRING" id="416943.SAMN05445871_2520"/>
<dbReference type="AlphaFoldDB" id="A0A1H7UBB9"/>
<dbReference type="InterPro" id="IPR017734">
    <property type="entry name" value="T6SS_SciN"/>
</dbReference>
<dbReference type="Gene3D" id="2.60.40.4150">
    <property type="entry name" value="Type VI secretion system, lipoprotein SciN"/>
    <property type="match status" value="1"/>
</dbReference>
<organism evidence="2 3">
    <name type="scientific">Paraburkholderia caballeronis</name>
    <dbReference type="NCBI Taxonomy" id="416943"/>
    <lineage>
        <taxon>Bacteria</taxon>
        <taxon>Pseudomonadati</taxon>
        <taxon>Pseudomonadota</taxon>
        <taxon>Betaproteobacteria</taxon>
        <taxon>Burkholderiales</taxon>
        <taxon>Burkholderiaceae</taxon>
        <taxon>Paraburkholderia</taxon>
    </lineage>
</organism>
<keyword evidence="3" id="KW-1185">Reference proteome</keyword>
<name>A0A1H7UBB9_9BURK</name>
<dbReference type="RefSeq" id="WP_167627042.1">
    <property type="nucleotide sequence ID" value="NZ_FNSR01000001.1"/>
</dbReference>
<keyword evidence="2" id="KW-0449">Lipoprotein</keyword>
<protein>
    <submittedName>
        <fullName evidence="2">Type VI secretion lipoprotein, VC_A0113 family</fullName>
    </submittedName>
</protein>